<accession>A0ABT5J5S9</accession>
<reference evidence="2" key="2">
    <citation type="submission" date="2023-02" db="EMBL/GenBank/DDBJ databases">
        <authorList>
            <person name="Rayyan A."/>
            <person name="Meyer T."/>
            <person name="Kyndt J.A."/>
        </authorList>
    </citation>
    <scope>NUCLEOTIDE SEQUENCE</scope>
    <source>
        <strain evidence="2">DSM 9987</strain>
    </source>
</reference>
<gene>
    <name evidence="2" type="ORF">PQJ73_03540</name>
</gene>
<evidence type="ECO:0000256" key="1">
    <source>
        <dbReference type="SAM" id="Phobius"/>
    </source>
</evidence>
<proteinExistence type="predicted"/>
<dbReference type="Proteomes" id="UP001165652">
    <property type="component" value="Unassembled WGS sequence"/>
</dbReference>
<protein>
    <submittedName>
        <fullName evidence="2">Uncharacterized protein</fullName>
    </submittedName>
</protein>
<keyword evidence="1" id="KW-1133">Transmembrane helix</keyword>
<keyword evidence="1" id="KW-0472">Membrane</keyword>
<comment type="caution">
    <text evidence="2">The sequence shown here is derived from an EMBL/GenBank/DDBJ whole genome shotgun (WGS) entry which is preliminary data.</text>
</comment>
<organism evidence="2 3">
    <name type="scientific">Rhodoplanes tepidamans</name>
    <name type="common">Rhodoplanes cryptolactis</name>
    <dbReference type="NCBI Taxonomy" id="200616"/>
    <lineage>
        <taxon>Bacteria</taxon>
        <taxon>Pseudomonadati</taxon>
        <taxon>Pseudomonadota</taxon>
        <taxon>Alphaproteobacteria</taxon>
        <taxon>Hyphomicrobiales</taxon>
        <taxon>Nitrobacteraceae</taxon>
        <taxon>Rhodoplanes</taxon>
    </lineage>
</organism>
<feature type="transmembrane region" description="Helical" evidence="1">
    <location>
        <begin position="67"/>
        <end position="89"/>
    </location>
</feature>
<keyword evidence="3" id="KW-1185">Reference proteome</keyword>
<dbReference type="RefSeq" id="WP_272775592.1">
    <property type="nucleotide sequence ID" value="NZ_JAQQLI010000003.1"/>
</dbReference>
<keyword evidence="1" id="KW-0812">Transmembrane</keyword>
<reference evidence="2" key="1">
    <citation type="journal article" date="2023" name="Microbiol Resour">
        <title>Genome Sequences of Rhodoplanes serenus and Two Thermotolerant Strains, Rhodoplanes tepidamans and 'Rhodoplanes cryptolactis,' Further Refine the Genus.</title>
        <authorList>
            <person name="Rayyan A.A."/>
            <person name="Kyndt J.A."/>
        </authorList>
    </citation>
    <scope>NUCLEOTIDE SEQUENCE</scope>
    <source>
        <strain evidence="2">DSM 9987</strain>
    </source>
</reference>
<sequence>MWGFLTAIPGLLNGLLGYLAKRQDVDLEKFRVGTVSGKEVSIELIRGFIQSQGVAKDIILAGMNHPVWWAAWIVFVFPVGLYHASVFFVSIFDMFLNSPGCGPHTFPCEWYVKRVPIEQEEFGRQVVYAIFGGQITHGIVSSVASRWLKK</sequence>
<evidence type="ECO:0000313" key="3">
    <source>
        <dbReference type="Proteomes" id="UP001165652"/>
    </source>
</evidence>
<name>A0ABT5J5S9_RHOTP</name>
<evidence type="ECO:0000313" key="2">
    <source>
        <dbReference type="EMBL" id="MDC7784746.1"/>
    </source>
</evidence>
<dbReference type="EMBL" id="JAQQLI010000003">
    <property type="protein sequence ID" value="MDC7784746.1"/>
    <property type="molecule type" value="Genomic_DNA"/>
</dbReference>